<feature type="binding site" description="in other chain" evidence="8">
    <location>
        <begin position="236"/>
        <end position="237"/>
    </location>
    <ligand>
        <name>deamido-NAD(+)</name>
        <dbReference type="ChEBI" id="CHEBI:58437"/>
        <note>ligand shared between two neighboring subunits</note>
    </ligand>
</feature>
<organism evidence="12 13">
    <name type="scientific">Thermanaerovibrio velox DSM 12556</name>
    <dbReference type="NCBI Taxonomy" id="926567"/>
    <lineage>
        <taxon>Bacteria</taxon>
        <taxon>Thermotogati</taxon>
        <taxon>Synergistota</taxon>
        <taxon>Synergistia</taxon>
        <taxon>Synergistales</taxon>
        <taxon>Synergistaceae</taxon>
        <taxon>Thermanaerovibrio</taxon>
    </lineage>
</organism>
<dbReference type="OrthoDB" id="9803818at2"/>
<evidence type="ECO:0000256" key="9">
    <source>
        <dbReference type="RuleBase" id="RU003811"/>
    </source>
</evidence>
<dbReference type="STRING" id="926567.TheveDRAFT_0918"/>
<evidence type="ECO:0000256" key="4">
    <source>
        <dbReference type="ARBA" id="ARBA00022741"/>
    </source>
</evidence>
<comment type="pathway">
    <text evidence="8">Cofactor biosynthesis; NAD(+) biosynthesis; NAD(+) from deamido-NAD(+) (ammonia route): step 1/1.</text>
</comment>
<dbReference type="InterPro" id="IPR022926">
    <property type="entry name" value="NH(3)-dep_NAD(+)_synth"/>
</dbReference>
<reference evidence="12 13" key="1">
    <citation type="submission" date="2011-10" db="EMBL/GenBank/DDBJ databases">
        <title>The Noncontiguous Finished genome of Thermanaerovibrio velox DSM 12556.</title>
        <authorList>
            <consortium name="US DOE Joint Genome Institute (JGI-PGF)"/>
            <person name="Lucas S."/>
            <person name="Copeland A."/>
            <person name="Lapidus A."/>
            <person name="Glavina del Rio T."/>
            <person name="Dalin E."/>
            <person name="Tice H."/>
            <person name="Bruce D."/>
            <person name="Goodwin L."/>
            <person name="Pitluck S."/>
            <person name="Peters L."/>
            <person name="Mikhailova N."/>
            <person name="Teshima H."/>
            <person name="Kyrpides N."/>
            <person name="Mavromatis K."/>
            <person name="Ivanova N."/>
            <person name="Markowitz V."/>
            <person name="Cheng J.-F."/>
            <person name="Hugenholtz P."/>
            <person name="Woyke T."/>
            <person name="Wu D."/>
            <person name="Spring S."/>
            <person name="Brambilla E.-M."/>
            <person name="Klenk H.-P."/>
            <person name="Eisen J.A."/>
        </authorList>
    </citation>
    <scope>NUCLEOTIDE SEQUENCE [LARGE SCALE GENOMIC DNA]</scope>
    <source>
        <strain evidence="12 13">DSM 12556</strain>
    </source>
</reference>
<dbReference type="InterPro" id="IPR014729">
    <property type="entry name" value="Rossmann-like_a/b/a_fold"/>
</dbReference>
<dbReference type="Gene3D" id="3.40.50.620">
    <property type="entry name" value="HUPs"/>
    <property type="match status" value="1"/>
</dbReference>
<feature type="binding site" evidence="8">
    <location>
        <position position="139"/>
    </location>
    <ligand>
        <name>ATP</name>
        <dbReference type="ChEBI" id="CHEBI:30616"/>
    </ligand>
</feature>
<keyword evidence="2 8" id="KW-0436">Ligase</keyword>
<keyword evidence="5 8" id="KW-0067">ATP-binding</keyword>
<feature type="binding site" evidence="8">
    <location>
        <position position="168"/>
    </location>
    <ligand>
        <name>ATP</name>
        <dbReference type="ChEBI" id="CHEBI:30616"/>
    </ligand>
</feature>
<dbReference type="SUPFAM" id="SSF52402">
    <property type="entry name" value="Adenine nucleotide alpha hydrolases-like"/>
    <property type="match status" value="1"/>
</dbReference>
<dbReference type="EMBL" id="CM001377">
    <property type="protein sequence ID" value="EHM10054.1"/>
    <property type="molecule type" value="Genomic_DNA"/>
</dbReference>
<dbReference type="GO" id="GO:0005524">
    <property type="term" value="F:ATP binding"/>
    <property type="evidence" value="ECO:0007669"/>
    <property type="project" value="UniProtKB-UniRule"/>
</dbReference>
<keyword evidence="4 8" id="KW-0547">Nucleotide-binding</keyword>
<dbReference type="PANTHER" id="PTHR23090:SF9">
    <property type="entry name" value="GLUTAMINE-DEPENDENT NAD(+) SYNTHETASE"/>
    <property type="match status" value="1"/>
</dbReference>
<dbReference type="HOGENOM" id="CLU_059327_1_1_0"/>
<gene>
    <name evidence="8" type="primary">nadE</name>
    <name evidence="12" type="ORF">TheveDRAFT_0918</name>
</gene>
<evidence type="ECO:0000256" key="7">
    <source>
        <dbReference type="ARBA" id="ARBA00023027"/>
    </source>
</evidence>
<dbReference type="Proteomes" id="UP000005730">
    <property type="component" value="Chromosome"/>
</dbReference>
<evidence type="ECO:0000256" key="6">
    <source>
        <dbReference type="ARBA" id="ARBA00022842"/>
    </source>
</evidence>
<evidence type="ECO:0000313" key="13">
    <source>
        <dbReference type="Proteomes" id="UP000005730"/>
    </source>
</evidence>
<feature type="binding site" evidence="8">
    <location>
        <position position="190"/>
    </location>
    <ligand>
        <name>ATP</name>
        <dbReference type="ChEBI" id="CHEBI:30616"/>
    </ligand>
</feature>
<dbReference type="AlphaFoldDB" id="H0URW5"/>
<dbReference type="GO" id="GO:0004359">
    <property type="term" value="F:glutaminase activity"/>
    <property type="evidence" value="ECO:0007669"/>
    <property type="project" value="InterPro"/>
</dbReference>
<keyword evidence="7 8" id="KW-0520">NAD</keyword>
<dbReference type="PANTHER" id="PTHR23090">
    <property type="entry name" value="NH 3 /GLUTAMINE-DEPENDENT NAD + SYNTHETASE"/>
    <property type="match status" value="1"/>
</dbReference>
<keyword evidence="6 8" id="KW-0460">Magnesium</keyword>
<evidence type="ECO:0000256" key="10">
    <source>
        <dbReference type="RuleBase" id="RU003812"/>
    </source>
</evidence>
<feature type="binding site" description="in other chain" evidence="8">
    <location>
        <position position="152"/>
    </location>
    <ligand>
        <name>deamido-NAD(+)</name>
        <dbReference type="ChEBI" id="CHEBI:58437"/>
        <note>ligand shared between two neighboring subunits</note>
    </ligand>
</feature>
<protein>
    <recommendedName>
        <fullName evidence="8 10">NH(3)-dependent NAD(+) synthetase</fullName>
        <ecNumber evidence="8 10">6.3.1.5</ecNumber>
    </recommendedName>
</protein>
<dbReference type="eggNOG" id="COG0171">
    <property type="taxonomic scope" value="Bacteria"/>
</dbReference>
<comment type="catalytic activity">
    <reaction evidence="8 10">
        <text>deamido-NAD(+) + NH4(+) + ATP = AMP + diphosphate + NAD(+) + H(+)</text>
        <dbReference type="Rhea" id="RHEA:21188"/>
        <dbReference type="ChEBI" id="CHEBI:15378"/>
        <dbReference type="ChEBI" id="CHEBI:28938"/>
        <dbReference type="ChEBI" id="CHEBI:30616"/>
        <dbReference type="ChEBI" id="CHEBI:33019"/>
        <dbReference type="ChEBI" id="CHEBI:57540"/>
        <dbReference type="ChEBI" id="CHEBI:58437"/>
        <dbReference type="ChEBI" id="CHEBI:456215"/>
        <dbReference type="EC" id="6.3.1.5"/>
    </reaction>
</comment>
<dbReference type="InterPro" id="IPR022310">
    <property type="entry name" value="NAD/GMP_synthase"/>
</dbReference>
<feature type="binding site" evidence="8">
    <location>
        <begin position="34"/>
        <end position="41"/>
    </location>
    <ligand>
        <name>ATP</name>
        <dbReference type="ChEBI" id="CHEBI:30616"/>
    </ligand>
</feature>
<evidence type="ECO:0000256" key="5">
    <source>
        <dbReference type="ARBA" id="ARBA00022840"/>
    </source>
</evidence>
<dbReference type="Pfam" id="PF02540">
    <property type="entry name" value="NAD_synthase"/>
    <property type="match status" value="1"/>
</dbReference>
<evidence type="ECO:0000256" key="8">
    <source>
        <dbReference type="HAMAP-Rule" id="MF_00193"/>
    </source>
</evidence>
<sequence>MSVPVRDPEYLADVIVAWLKDKVSEAGALGGLVGLSGGVDSAVVAALSMRAFGSSGSLGVIMPCHSQPVDEEDARLVASSIGIPVIKVDLSSAFDVLIGSINGAGIALSHIGASNVKPRLRMATLYAIAQTRNLLVLGTGNRAELTFGYFTKHGDSGVDLLPLGRLIKHEVWALAEHLGIPARVVNKPPTAGLWEGQTDEGEMGVSYVDLDRHIMGLPVSLEARDRIDRAFERSRHKRMVPPVPEML</sequence>
<evidence type="ECO:0000256" key="3">
    <source>
        <dbReference type="ARBA" id="ARBA00022723"/>
    </source>
</evidence>
<keyword evidence="13" id="KW-1185">Reference proteome</keyword>
<evidence type="ECO:0000256" key="2">
    <source>
        <dbReference type="ARBA" id="ARBA00022598"/>
    </source>
</evidence>
<dbReference type="GO" id="GO:0009435">
    <property type="term" value="P:NAD+ biosynthetic process"/>
    <property type="evidence" value="ECO:0007669"/>
    <property type="project" value="UniProtKB-UniRule"/>
</dbReference>
<keyword evidence="3 8" id="KW-0479">Metal-binding</keyword>
<feature type="domain" description="NAD/GMP synthase" evidence="11">
    <location>
        <begin position="14"/>
        <end position="241"/>
    </location>
</feature>
<name>H0URW5_9BACT</name>
<evidence type="ECO:0000256" key="1">
    <source>
        <dbReference type="ARBA" id="ARBA00005859"/>
    </source>
</evidence>
<dbReference type="InterPro" id="IPR003694">
    <property type="entry name" value="NAD_synthase"/>
</dbReference>
<dbReference type="EC" id="6.3.1.5" evidence="8 10"/>
<comment type="similarity">
    <text evidence="1 8 9">Belongs to the NAD synthetase family.</text>
</comment>
<feature type="binding site" evidence="8">
    <location>
        <position position="40"/>
    </location>
    <ligand>
        <name>Mg(2+)</name>
        <dbReference type="ChEBI" id="CHEBI:18420"/>
    </ligand>
</feature>
<feature type="binding site" description="in other chain" evidence="8">
    <location>
        <position position="119"/>
    </location>
    <ligand>
        <name>deamido-NAD(+)</name>
        <dbReference type="ChEBI" id="CHEBI:58437"/>
        <note>ligand shared between two neighboring subunits</note>
    </ligand>
</feature>
<feature type="binding site" evidence="8">
    <location>
        <position position="144"/>
    </location>
    <ligand>
        <name>Mg(2+)</name>
        <dbReference type="ChEBI" id="CHEBI:18420"/>
    </ligand>
</feature>
<dbReference type="GO" id="GO:0008795">
    <property type="term" value="F:NAD+ synthase activity"/>
    <property type="evidence" value="ECO:0007669"/>
    <property type="project" value="UniProtKB-UniRule"/>
</dbReference>
<dbReference type="NCBIfam" id="TIGR00552">
    <property type="entry name" value="nadE"/>
    <property type="match status" value="1"/>
</dbReference>
<accession>H0URW5</accession>
<dbReference type="RefSeq" id="WP_006583548.1">
    <property type="nucleotide sequence ID" value="NZ_CM001377.1"/>
</dbReference>
<evidence type="ECO:0000313" key="12">
    <source>
        <dbReference type="EMBL" id="EHM10054.1"/>
    </source>
</evidence>
<comment type="function">
    <text evidence="8">Catalyzes the ATP-dependent amidation of deamido-NAD to form NAD. Uses ammonia as a nitrogen source.</text>
</comment>
<dbReference type="UniPathway" id="UPA00253">
    <property type="reaction ID" value="UER00333"/>
</dbReference>
<dbReference type="GO" id="GO:0003952">
    <property type="term" value="F:NAD+ synthase (glutamine-hydrolyzing) activity"/>
    <property type="evidence" value="ECO:0007669"/>
    <property type="project" value="InterPro"/>
</dbReference>
<dbReference type="GO" id="GO:0005737">
    <property type="term" value="C:cytoplasm"/>
    <property type="evidence" value="ECO:0007669"/>
    <property type="project" value="InterPro"/>
</dbReference>
<comment type="subunit">
    <text evidence="8">Homodimer.</text>
</comment>
<evidence type="ECO:0000259" key="11">
    <source>
        <dbReference type="Pfam" id="PF02540"/>
    </source>
</evidence>
<proteinExistence type="inferred from homology"/>
<dbReference type="CDD" id="cd00553">
    <property type="entry name" value="NAD_synthase"/>
    <property type="match status" value="1"/>
</dbReference>
<dbReference type="HAMAP" id="MF_00193">
    <property type="entry name" value="NadE_ammonia_dep"/>
    <property type="match status" value="1"/>
</dbReference>
<dbReference type="GO" id="GO:0046872">
    <property type="term" value="F:metal ion binding"/>
    <property type="evidence" value="ECO:0007669"/>
    <property type="project" value="UniProtKB-KW"/>
</dbReference>
<feature type="binding site" evidence="8">
    <location>
        <position position="159"/>
    </location>
    <ligand>
        <name>deamido-NAD(+)</name>
        <dbReference type="ChEBI" id="CHEBI:58437"/>
        <note>ligand shared between two neighboring subunits</note>
    </ligand>
</feature>